<sequence>MTNRRSALALLAGTMTLGRGPLAAPAEAGAPAAYTAEDFAAGPLLRNVQLSPDGKRFAAILNKGKHSFLVTRAVAGGAFTSLLASDNLEFQFNWLRWINPQRLAVSLRYPSDRQVSEFSSADTMESRLLSVSADKPGDAVNLSRPRGEDDVVSRALQQDRVVDWLPEDGQHILLALPDTKFSQQTAVYKVHVISGARRIVQESLPRVSHWLSDAQHRVRVGIAYEQGRLTLWACDPQGQNWRALRSFGFFDERRVAPLGFGLDPNLLYLQAQHEGLWAVHTLDLSAADPQPQLKYRLPAHDLDARLLHSSRNGDALGLVTNGGAADAYVWDTELKALAERLDRALPQRQIHLQQLVADDQIYLLRTWGNGNPGEYAVGNRAQGSLTLLSEVSPQLDPARLTRKQRIEFKARDGLPLQAFLSLPRGVPGSALPLVVLPHGGPQSADTGLYDTWSAFIAARGYAVLQVNFRGSTGSGQKHLQAGLRRWGLEMQDDLEDGVAELVRRGTADPKRVAIAGSSYGGYAALMGAVKTPGLYRGAFAFAPVTDLVDLIRESENFRTMYSREAVAEQIGTLADDRARLEATSPRRQAARIEVPVVLLHGTLDRSVPFEQGQGMADALKAAGKDLRFVKQERGDHFLSHQPHRLQFFQELEGFLARVLGPGALA</sequence>
<reference evidence="4 5" key="1">
    <citation type="submission" date="2023-06" db="EMBL/GenBank/DDBJ databases">
        <title>Pelomonas sp. PFR6 16S ribosomal RNA gene Genome sequencing and assembly.</title>
        <authorList>
            <person name="Woo H."/>
        </authorList>
    </citation>
    <scope>NUCLEOTIDE SEQUENCE [LARGE SCALE GENOMIC DNA]</scope>
    <source>
        <strain evidence="4 5">PFR6</strain>
    </source>
</reference>
<name>A0ABT8DT94_9BURK</name>
<keyword evidence="1" id="KW-0378">Hydrolase</keyword>
<evidence type="ECO:0000313" key="5">
    <source>
        <dbReference type="Proteomes" id="UP001228044"/>
    </source>
</evidence>
<gene>
    <name evidence="4" type="ORF">QWJ38_13440</name>
</gene>
<protein>
    <submittedName>
        <fullName evidence="4">Prolyl oligopeptidase family serine peptidase</fullName>
    </submittedName>
</protein>
<dbReference type="SUPFAM" id="SSF53474">
    <property type="entry name" value="alpha/beta-Hydrolases"/>
    <property type="match status" value="1"/>
</dbReference>
<dbReference type="InterPro" id="IPR029058">
    <property type="entry name" value="AB_hydrolase_fold"/>
</dbReference>
<dbReference type="SUPFAM" id="SSF69304">
    <property type="entry name" value="Tricorn protease N-terminal domain"/>
    <property type="match status" value="1"/>
</dbReference>
<dbReference type="Proteomes" id="UP001228044">
    <property type="component" value="Unassembled WGS sequence"/>
</dbReference>
<keyword evidence="5" id="KW-1185">Reference proteome</keyword>
<organism evidence="4 5">
    <name type="scientific">Roseateles violae</name>
    <dbReference type="NCBI Taxonomy" id="3058042"/>
    <lineage>
        <taxon>Bacteria</taxon>
        <taxon>Pseudomonadati</taxon>
        <taxon>Pseudomonadota</taxon>
        <taxon>Betaproteobacteria</taxon>
        <taxon>Burkholderiales</taxon>
        <taxon>Sphaerotilaceae</taxon>
        <taxon>Roseateles</taxon>
    </lineage>
</organism>
<accession>A0ABT8DT94</accession>
<feature type="signal peptide" evidence="2">
    <location>
        <begin position="1"/>
        <end position="23"/>
    </location>
</feature>
<proteinExistence type="predicted"/>
<dbReference type="PANTHER" id="PTHR42776">
    <property type="entry name" value="SERINE PEPTIDASE S9 FAMILY MEMBER"/>
    <property type="match status" value="1"/>
</dbReference>
<dbReference type="RefSeq" id="WP_290359591.1">
    <property type="nucleotide sequence ID" value="NZ_JAUHHC010000003.1"/>
</dbReference>
<keyword evidence="2" id="KW-0732">Signal</keyword>
<evidence type="ECO:0000256" key="1">
    <source>
        <dbReference type="ARBA" id="ARBA00022801"/>
    </source>
</evidence>
<evidence type="ECO:0000313" key="4">
    <source>
        <dbReference type="EMBL" id="MDN3921291.1"/>
    </source>
</evidence>
<evidence type="ECO:0000259" key="3">
    <source>
        <dbReference type="Pfam" id="PF00326"/>
    </source>
</evidence>
<dbReference type="InterPro" id="IPR001375">
    <property type="entry name" value="Peptidase_S9_cat"/>
</dbReference>
<dbReference type="Gene3D" id="3.40.50.1820">
    <property type="entry name" value="alpha/beta hydrolase"/>
    <property type="match status" value="1"/>
</dbReference>
<feature type="domain" description="Peptidase S9 prolyl oligopeptidase catalytic" evidence="3">
    <location>
        <begin position="454"/>
        <end position="660"/>
    </location>
</feature>
<dbReference type="PANTHER" id="PTHR42776:SF27">
    <property type="entry name" value="DIPEPTIDYL PEPTIDASE FAMILY MEMBER 6"/>
    <property type="match status" value="1"/>
</dbReference>
<dbReference type="EMBL" id="JAUHHC010000003">
    <property type="protein sequence ID" value="MDN3921291.1"/>
    <property type="molecule type" value="Genomic_DNA"/>
</dbReference>
<dbReference type="Pfam" id="PF00326">
    <property type="entry name" value="Peptidase_S9"/>
    <property type="match status" value="1"/>
</dbReference>
<comment type="caution">
    <text evidence="4">The sequence shown here is derived from an EMBL/GenBank/DDBJ whole genome shotgun (WGS) entry which is preliminary data.</text>
</comment>
<feature type="chain" id="PRO_5046351965" evidence="2">
    <location>
        <begin position="24"/>
        <end position="665"/>
    </location>
</feature>
<evidence type="ECO:0000256" key="2">
    <source>
        <dbReference type="SAM" id="SignalP"/>
    </source>
</evidence>